<evidence type="ECO:0000313" key="7">
    <source>
        <dbReference type="EMBL" id="GAG39165.1"/>
    </source>
</evidence>
<organism evidence="7">
    <name type="scientific">marine sediment metagenome</name>
    <dbReference type="NCBI Taxonomy" id="412755"/>
    <lineage>
        <taxon>unclassified sequences</taxon>
        <taxon>metagenomes</taxon>
        <taxon>ecological metagenomes</taxon>
    </lineage>
</organism>
<sequence length="95" mass="10241">MAKKIFEPIEIKGMKLKNRIGLPSLLNMPGGPDGSPTDLTVRWFEERAKGGAGLILTGAVIVTNPTEARLAMNIQFIGLYDDKLIPAFAKIADAC</sequence>
<dbReference type="PANTHER" id="PTHR43303:SF4">
    <property type="entry name" value="NADPH DEHYDROGENASE C23G7.10C-RELATED"/>
    <property type="match status" value="1"/>
</dbReference>
<dbReference type="EMBL" id="BARS01047359">
    <property type="protein sequence ID" value="GAG39165.1"/>
    <property type="molecule type" value="Genomic_DNA"/>
</dbReference>
<evidence type="ECO:0000256" key="5">
    <source>
        <dbReference type="ARBA" id="ARBA00023002"/>
    </source>
</evidence>
<dbReference type="Pfam" id="PF00724">
    <property type="entry name" value="Oxidored_FMN"/>
    <property type="match status" value="1"/>
</dbReference>
<dbReference type="SUPFAM" id="SSF51395">
    <property type="entry name" value="FMN-linked oxidoreductases"/>
    <property type="match status" value="1"/>
</dbReference>
<dbReference type="InterPro" id="IPR013785">
    <property type="entry name" value="Aldolase_TIM"/>
</dbReference>
<keyword evidence="5" id="KW-0560">Oxidoreductase</keyword>
<gene>
    <name evidence="7" type="ORF">S01H1_71148</name>
</gene>
<evidence type="ECO:0000256" key="4">
    <source>
        <dbReference type="ARBA" id="ARBA00022857"/>
    </source>
</evidence>
<feature type="domain" description="NADH:flavin oxidoreductase/NADH oxidase N-terminal" evidence="6">
    <location>
        <begin position="4"/>
        <end position="94"/>
    </location>
</feature>
<dbReference type="GO" id="GO:0010181">
    <property type="term" value="F:FMN binding"/>
    <property type="evidence" value="ECO:0007669"/>
    <property type="project" value="InterPro"/>
</dbReference>
<dbReference type="PANTHER" id="PTHR43303">
    <property type="entry name" value="NADPH DEHYDROGENASE C23G7.10C-RELATED"/>
    <property type="match status" value="1"/>
</dbReference>
<comment type="cofactor">
    <cofactor evidence="1">
        <name>FMN</name>
        <dbReference type="ChEBI" id="CHEBI:58210"/>
    </cofactor>
</comment>
<evidence type="ECO:0000256" key="3">
    <source>
        <dbReference type="ARBA" id="ARBA00022643"/>
    </source>
</evidence>
<comment type="caution">
    <text evidence="7">The sequence shown here is derived from an EMBL/GenBank/DDBJ whole genome shotgun (WGS) entry which is preliminary data.</text>
</comment>
<dbReference type="InterPro" id="IPR044152">
    <property type="entry name" value="YqjM-like"/>
</dbReference>
<evidence type="ECO:0000256" key="2">
    <source>
        <dbReference type="ARBA" id="ARBA00022630"/>
    </source>
</evidence>
<dbReference type="InterPro" id="IPR001155">
    <property type="entry name" value="OxRdtase_FMN_N"/>
</dbReference>
<feature type="non-terminal residue" evidence="7">
    <location>
        <position position="95"/>
    </location>
</feature>
<dbReference type="Gene3D" id="3.20.20.70">
    <property type="entry name" value="Aldolase class I"/>
    <property type="match status" value="1"/>
</dbReference>
<reference evidence="7" key="1">
    <citation type="journal article" date="2014" name="Front. Microbiol.">
        <title>High frequency of phylogenetically diverse reductive dehalogenase-homologous genes in deep subseafloor sedimentary metagenomes.</title>
        <authorList>
            <person name="Kawai M."/>
            <person name="Futagami T."/>
            <person name="Toyoda A."/>
            <person name="Takaki Y."/>
            <person name="Nishi S."/>
            <person name="Hori S."/>
            <person name="Arai W."/>
            <person name="Tsubouchi T."/>
            <person name="Morono Y."/>
            <person name="Uchiyama I."/>
            <person name="Ito T."/>
            <person name="Fujiyama A."/>
            <person name="Inagaki F."/>
            <person name="Takami H."/>
        </authorList>
    </citation>
    <scope>NUCLEOTIDE SEQUENCE</scope>
    <source>
        <strain evidence="7">Expedition CK06-06</strain>
    </source>
</reference>
<keyword evidence="4" id="KW-0521">NADP</keyword>
<accession>X0X7Y8</accession>
<name>X0X7Y8_9ZZZZ</name>
<keyword evidence="3" id="KW-0288">FMN</keyword>
<keyword evidence="2" id="KW-0285">Flavoprotein</keyword>
<protein>
    <recommendedName>
        <fullName evidence="6">NADH:flavin oxidoreductase/NADH oxidase N-terminal domain-containing protein</fullName>
    </recommendedName>
</protein>
<proteinExistence type="predicted"/>
<dbReference type="AlphaFoldDB" id="X0X7Y8"/>
<dbReference type="GO" id="GO:0050661">
    <property type="term" value="F:NADP binding"/>
    <property type="evidence" value="ECO:0007669"/>
    <property type="project" value="InterPro"/>
</dbReference>
<evidence type="ECO:0000259" key="6">
    <source>
        <dbReference type="Pfam" id="PF00724"/>
    </source>
</evidence>
<dbReference type="GO" id="GO:0003959">
    <property type="term" value="F:NADPH dehydrogenase activity"/>
    <property type="evidence" value="ECO:0007669"/>
    <property type="project" value="InterPro"/>
</dbReference>
<evidence type="ECO:0000256" key="1">
    <source>
        <dbReference type="ARBA" id="ARBA00001917"/>
    </source>
</evidence>